<feature type="transmembrane region" description="Helical" evidence="1">
    <location>
        <begin position="93"/>
        <end position="121"/>
    </location>
</feature>
<reference evidence="2 3" key="1">
    <citation type="submission" date="2015-08" db="EMBL/GenBank/DDBJ databases">
        <title>Next Generation Sequencing and Analysis of the Genome of Puccinia sorghi L Schw, the Causal Agent of Maize Common Rust.</title>
        <authorList>
            <person name="Rochi L."/>
            <person name="Burguener G."/>
            <person name="Darino M."/>
            <person name="Turjanski A."/>
            <person name="Kreff E."/>
            <person name="Dieguez M.J."/>
            <person name="Sacco F."/>
        </authorList>
    </citation>
    <scope>NUCLEOTIDE SEQUENCE [LARGE SCALE GENOMIC DNA]</scope>
    <source>
        <strain evidence="2 3">RO10H11247</strain>
    </source>
</reference>
<comment type="caution">
    <text evidence="2">The sequence shown here is derived from an EMBL/GenBank/DDBJ whole genome shotgun (WGS) entry which is preliminary data.</text>
</comment>
<accession>A0A0L6UXJ8</accession>
<name>A0A0L6UXJ8_9BASI</name>
<keyword evidence="3" id="KW-1185">Reference proteome</keyword>
<evidence type="ECO:0000256" key="1">
    <source>
        <dbReference type="SAM" id="Phobius"/>
    </source>
</evidence>
<dbReference type="VEuPathDB" id="FungiDB:VP01_32g10"/>
<feature type="transmembrane region" description="Helical" evidence="1">
    <location>
        <begin position="141"/>
        <end position="157"/>
    </location>
</feature>
<protein>
    <submittedName>
        <fullName evidence="2">Uncharacterized protein</fullName>
    </submittedName>
</protein>
<evidence type="ECO:0000313" key="3">
    <source>
        <dbReference type="Proteomes" id="UP000037035"/>
    </source>
</evidence>
<feature type="transmembrane region" description="Helical" evidence="1">
    <location>
        <begin position="215"/>
        <end position="235"/>
    </location>
</feature>
<proteinExistence type="predicted"/>
<sequence>MGCYSFVMPGRETYDGQRIVVCAMSQCNTSIRGCRWRPYWPEARRMVAVMGVWRSSLLGRWLLPAAVLLRYAGRPRLQAREVAMLGSITRFSIIISTACCSTPSFLTLVGSGLNLPVLYFLKIPLSLLPPSLLISSPSSNKTNPPFFFFFFAAWLFYRVSLLNNSRSLVSCTYTLCQPHIKVRVEYKDDDDGGSVLLRLRFGGWRLNTSLQQQKTIILVSLVSFPPYIFAPIYLFSIQDQRKQCFHPTALENCSLFTDLKALYASGVNSMCLDSQGCIKVKRKKKQASRGKKKPARFFFCFWVLHGCLWRCCSFPHWNSNTHNLFFFFSLSLVEDTRWMLSSQKTTAFGVRNNPPQPSLIPTHYLSGSCFFAPIIRLLFSAKCTCASSFLSRLHGRCLRSDQTKVLSPFTAANLFTICIQLSWLDTSFAHMTHCLSQHLESQPVLPSSAHYNHTIHPSTYMNISQPPVLNFLQSSTPPLSYILFPFLFHFFSHLFQPPCLPDPHACKIQKKKQIQTPLFFKKKCWGEKETRMNLRSVFLEKKEKKKKKELSRIHHTSSRYNSQQIKLPLPLPPPSHLPHIFSQLPCHSFSTLVCYFIKKKKKRKGGGNWELSNNISFFFFFFTFHSILCEKKKKTRIVWVNLVVVFLYHLLLSVPFPLKRKNRLMNCLDDLVEMGPRRQRWVLKDLDRLLISPADCPQLTVQKNNEASQSEDDKAFRSITSESSKCASHSNPSYIHTSPILTHLENIYSTSSPYLLF</sequence>
<organism evidence="2 3">
    <name type="scientific">Puccinia sorghi</name>
    <dbReference type="NCBI Taxonomy" id="27349"/>
    <lineage>
        <taxon>Eukaryota</taxon>
        <taxon>Fungi</taxon>
        <taxon>Dikarya</taxon>
        <taxon>Basidiomycota</taxon>
        <taxon>Pucciniomycotina</taxon>
        <taxon>Pucciniomycetes</taxon>
        <taxon>Pucciniales</taxon>
        <taxon>Pucciniaceae</taxon>
        <taxon>Puccinia</taxon>
    </lineage>
</organism>
<keyword evidence="1" id="KW-0812">Transmembrane</keyword>
<dbReference type="Proteomes" id="UP000037035">
    <property type="component" value="Unassembled WGS sequence"/>
</dbReference>
<dbReference type="AlphaFoldDB" id="A0A0L6UXJ8"/>
<feature type="transmembrane region" description="Helical" evidence="1">
    <location>
        <begin position="639"/>
        <end position="658"/>
    </location>
</feature>
<keyword evidence="1" id="KW-0472">Membrane</keyword>
<dbReference type="EMBL" id="LAVV01008280">
    <property type="protein sequence ID" value="KNZ53229.1"/>
    <property type="molecule type" value="Genomic_DNA"/>
</dbReference>
<keyword evidence="1" id="KW-1133">Transmembrane helix</keyword>
<gene>
    <name evidence="2" type="ORF">VP01_32g10</name>
</gene>
<feature type="transmembrane region" description="Helical" evidence="1">
    <location>
        <begin position="609"/>
        <end position="627"/>
    </location>
</feature>
<evidence type="ECO:0000313" key="2">
    <source>
        <dbReference type="EMBL" id="KNZ53229.1"/>
    </source>
</evidence>